<dbReference type="EMBL" id="QTJR01000005">
    <property type="protein sequence ID" value="RDY67365.1"/>
    <property type="molecule type" value="Genomic_DNA"/>
</dbReference>
<proteinExistence type="predicted"/>
<keyword evidence="4" id="KW-0677">Repeat</keyword>
<evidence type="ECO:0000256" key="1">
    <source>
        <dbReference type="ARBA" id="ARBA00012513"/>
    </source>
</evidence>
<dbReference type="InterPro" id="IPR014774">
    <property type="entry name" value="KaiC-like_dom"/>
</dbReference>
<dbReference type="RefSeq" id="WP_115842132.1">
    <property type="nucleotide sequence ID" value="NZ_CP183976.1"/>
</dbReference>
<dbReference type="PRINTS" id="PR01874">
    <property type="entry name" value="DNAREPAIRADA"/>
</dbReference>
<feature type="domain" description="KaiC" evidence="8">
    <location>
        <begin position="254"/>
        <end position="486"/>
    </location>
</feature>
<sequence>MQSRSETQSSTGTRISSGNSGLDDILGGGLDADRMYLYEGKPGTGKTTLALEFLLEGARNGEKALYISLSETEAELKLVASRHGWDLKGVEIFELVPPETALDPTQELTVLHPVEVELGETTKLILDRVAELNPSRVVIDSLSELRLLAQSSLRYRRQVLALKHFFASRSCTVVLLDDMSSAQDDLQLHSISHGVVLLEQLAIEYGAERRRLRVIKMRGMEFRGGFHDMKIRKGGLDIFPRLVAAEHHSSFVGEFTPSGNAELDKLLGGGLERGTNALLIGSAGVGKSSLALSYAIAAAQRGERAAFFAFDEGRGTLEARARTLGMELQPALDSGLIILQQIDPAEMSPGEFAAIVRRRVDEDGVRVVVIDSLNGYLNAMPDGRFLILQMHELLTYLGQQGILTILILAQHGLVGPADTPLDISYLSDAVLMLRFFEYAGTVRRALSVVKKRSGHHEHTIREFQLSGSGLLLGPPLRDFHGVFSGTPSYTGGDEPLLHGAHGTD</sequence>
<keyword evidence="5" id="KW-0418">Kinase</keyword>
<dbReference type="GO" id="GO:0016787">
    <property type="term" value="F:hydrolase activity"/>
    <property type="evidence" value="ECO:0007669"/>
    <property type="project" value="UniProtKB-KW"/>
</dbReference>
<dbReference type="InterPro" id="IPR010624">
    <property type="entry name" value="KaiC_dom"/>
</dbReference>
<dbReference type="EC" id="2.7.11.1" evidence="1"/>
<feature type="domain" description="KaiC" evidence="8">
    <location>
        <begin position="13"/>
        <end position="252"/>
    </location>
</feature>
<keyword evidence="3" id="KW-0808">Transferase</keyword>
<evidence type="ECO:0000256" key="6">
    <source>
        <dbReference type="ARBA" id="ARBA00022801"/>
    </source>
</evidence>
<dbReference type="AlphaFoldDB" id="A0A3D8VDJ3"/>
<accession>A0A3D8VDJ3</accession>
<dbReference type="PIRSF" id="PIRSF039117">
    <property type="entry name" value="KaiC"/>
    <property type="match status" value="1"/>
</dbReference>
<evidence type="ECO:0000256" key="3">
    <source>
        <dbReference type="ARBA" id="ARBA00022679"/>
    </source>
</evidence>
<keyword evidence="2" id="KW-0597">Phosphoprotein</keyword>
<evidence type="ECO:0000313" key="9">
    <source>
        <dbReference type="EMBL" id="RDY67365.1"/>
    </source>
</evidence>
<evidence type="ECO:0000256" key="5">
    <source>
        <dbReference type="ARBA" id="ARBA00022777"/>
    </source>
</evidence>
<evidence type="ECO:0000256" key="7">
    <source>
        <dbReference type="SAM" id="MobiDB-lite"/>
    </source>
</evidence>
<dbReference type="Pfam" id="PF06745">
    <property type="entry name" value="ATPase"/>
    <property type="match status" value="2"/>
</dbReference>
<evidence type="ECO:0000259" key="8">
    <source>
        <dbReference type="PROSITE" id="PS51146"/>
    </source>
</evidence>
<dbReference type="CDD" id="cd19487">
    <property type="entry name" value="KaiC-like_C"/>
    <property type="match status" value="1"/>
</dbReference>
<feature type="compositionally biased region" description="Polar residues" evidence="7">
    <location>
        <begin position="1"/>
        <end position="15"/>
    </location>
</feature>
<keyword evidence="6" id="KW-0378">Hydrolase</keyword>
<dbReference type="PANTHER" id="PTHR42926:SF1">
    <property type="entry name" value="CIRCADIAN CLOCK OSCILLATOR PROTEIN KAIC 1"/>
    <property type="match status" value="1"/>
</dbReference>
<keyword evidence="10" id="KW-1185">Reference proteome</keyword>
<dbReference type="PANTHER" id="PTHR42926">
    <property type="match status" value="1"/>
</dbReference>
<dbReference type="InterPro" id="IPR027417">
    <property type="entry name" value="P-loop_NTPase"/>
</dbReference>
<dbReference type="InterPro" id="IPR030665">
    <property type="entry name" value="KaiC"/>
</dbReference>
<reference evidence="9 10" key="1">
    <citation type="submission" date="2018-08" db="EMBL/GenBank/DDBJ databases">
        <title>Lysobacter soli KCTC 22011, whole genome shotgun sequence.</title>
        <authorList>
            <person name="Zhang X."/>
            <person name="Feng G."/>
            <person name="Zhu H."/>
        </authorList>
    </citation>
    <scope>NUCLEOTIDE SEQUENCE [LARGE SCALE GENOMIC DNA]</scope>
    <source>
        <strain evidence="9 10">KCTC 22011</strain>
    </source>
</reference>
<evidence type="ECO:0000256" key="4">
    <source>
        <dbReference type="ARBA" id="ARBA00022737"/>
    </source>
</evidence>
<dbReference type="CDD" id="cd19488">
    <property type="entry name" value="KaiC-like_N"/>
    <property type="match status" value="1"/>
</dbReference>
<dbReference type="SMART" id="SM00382">
    <property type="entry name" value="AAA"/>
    <property type="match status" value="2"/>
</dbReference>
<evidence type="ECO:0000256" key="2">
    <source>
        <dbReference type="ARBA" id="ARBA00022553"/>
    </source>
</evidence>
<dbReference type="Proteomes" id="UP000256829">
    <property type="component" value="Unassembled WGS sequence"/>
</dbReference>
<dbReference type="InterPro" id="IPR003593">
    <property type="entry name" value="AAA+_ATPase"/>
</dbReference>
<feature type="region of interest" description="Disordered" evidence="7">
    <location>
        <begin position="1"/>
        <end position="20"/>
    </location>
</feature>
<evidence type="ECO:0000313" key="10">
    <source>
        <dbReference type="Proteomes" id="UP000256829"/>
    </source>
</evidence>
<comment type="caution">
    <text evidence="9">The sequence shown here is derived from an EMBL/GenBank/DDBJ whole genome shotgun (WGS) entry which is preliminary data.</text>
</comment>
<dbReference type="GO" id="GO:0005524">
    <property type="term" value="F:ATP binding"/>
    <property type="evidence" value="ECO:0007669"/>
    <property type="project" value="InterPro"/>
</dbReference>
<dbReference type="SUPFAM" id="SSF52540">
    <property type="entry name" value="P-loop containing nucleoside triphosphate hydrolases"/>
    <property type="match status" value="2"/>
</dbReference>
<gene>
    <name evidence="9" type="ORF">DX912_08795</name>
</gene>
<dbReference type="Gene3D" id="3.40.50.300">
    <property type="entry name" value="P-loop containing nucleotide triphosphate hydrolases"/>
    <property type="match status" value="2"/>
</dbReference>
<organism evidence="9 10">
    <name type="scientific">Lysobacter soli</name>
    <dbReference type="NCBI Taxonomy" id="453783"/>
    <lineage>
        <taxon>Bacteria</taxon>
        <taxon>Pseudomonadati</taxon>
        <taxon>Pseudomonadota</taxon>
        <taxon>Gammaproteobacteria</taxon>
        <taxon>Lysobacterales</taxon>
        <taxon>Lysobacteraceae</taxon>
        <taxon>Lysobacter</taxon>
    </lineage>
</organism>
<name>A0A3D8VDJ3_9GAMM</name>
<dbReference type="InterPro" id="IPR051347">
    <property type="entry name" value="Circadian_clock_KaiC-rel"/>
</dbReference>
<dbReference type="PROSITE" id="PS51146">
    <property type="entry name" value="KAIC"/>
    <property type="match status" value="2"/>
</dbReference>
<dbReference type="GO" id="GO:0004674">
    <property type="term" value="F:protein serine/threonine kinase activity"/>
    <property type="evidence" value="ECO:0007669"/>
    <property type="project" value="UniProtKB-EC"/>
</dbReference>
<protein>
    <recommendedName>
        <fullName evidence="1">non-specific serine/threonine protein kinase</fullName>
        <ecNumber evidence="1">2.7.11.1</ecNumber>
    </recommendedName>
</protein>